<sequence length="359" mass="41867">MSRLEKENILHVKKIPEKAKWVVCNKSSDGKKKRILRKEVLKRFSEYCAGIFVDEAQDIGGEVKSVFEALDMAGVEIVLYGDPKQDIKGFGCFRELITNACEVKYILECYRCPQKHLDISNLFSPIYEKQIADKDNAEGSMGICFENDIADIGKFLNDNNWGLKYISRKQGRFTTHGQNENYCQIESLNYMVYKVVTKRDDEVESELYVKRNAFYIAEKMLEMRKKGVEAGKIITYCVNKGMIKRLNKTEYIKMMSALNYKNDKQTSVMIVKSIESVKGLEDKNCLFIVTKDIAPYLFQKKTDDNKEKHLLYVALTRSLDNLIILITKEVEELYGREEINRYFEKYNVYEDINLLNRFN</sequence>
<dbReference type="EMBL" id="FOJX01000003">
    <property type="protein sequence ID" value="SFA91507.1"/>
    <property type="molecule type" value="Genomic_DNA"/>
</dbReference>
<keyword evidence="1" id="KW-0547">Nucleotide-binding</keyword>
<dbReference type="GO" id="GO:0005524">
    <property type="term" value="F:ATP binding"/>
    <property type="evidence" value="ECO:0007669"/>
    <property type="project" value="UniProtKB-KW"/>
</dbReference>
<protein>
    <submittedName>
        <fullName evidence="1">UvrD-like helicase C-terminal domain-containing protein</fullName>
    </submittedName>
</protein>
<keyword evidence="1" id="KW-0378">Hydrolase</keyword>
<keyword evidence="1" id="KW-0067">ATP-binding</keyword>
<dbReference type="InterPro" id="IPR027417">
    <property type="entry name" value="P-loop_NTPase"/>
</dbReference>
<evidence type="ECO:0000313" key="1">
    <source>
        <dbReference type="EMBL" id="SFA91507.1"/>
    </source>
</evidence>
<dbReference type="AlphaFoldDB" id="A0A1I0WSV4"/>
<dbReference type="GO" id="GO:0016787">
    <property type="term" value="F:hydrolase activity"/>
    <property type="evidence" value="ECO:0007669"/>
    <property type="project" value="UniProtKB-KW"/>
</dbReference>
<organism evidence="1 2">
    <name type="scientific">Selenomonas ruminantium</name>
    <dbReference type="NCBI Taxonomy" id="971"/>
    <lineage>
        <taxon>Bacteria</taxon>
        <taxon>Bacillati</taxon>
        <taxon>Bacillota</taxon>
        <taxon>Negativicutes</taxon>
        <taxon>Selenomonadales</taxon>
        <taxon>Selenomonadaceae</taxon>
        <taxon>Selenomonas</taxon>
    </lineage>
</organism>
<proteinExistence type="predicted"/>
<dbReference type="Proteomes" id="UP000183843">
    <property type="component" value="Unassembled WGS sequence"/>
</dbReference>
<dbReference type="Gene3D" id="3.40.50.300">
    <property type="entry name" value="P-loop containing nucleotide triphosphate hydrolases"/>
    <property type="match status" value="2"/>
</dbReference>
<dbReference type="SUPFAM" id="SSF52540">
    <property type="entry name" value="P-loop containing nucleoside triphosphate hydrolases"/>
    <property type="match status" value="1"/>
</dbReference>
<name>A0A1I0WSV4_SELRU</name>
<gene>
    <name evidence="1" type="ORF">SAMN05216587_103262</name>
</gene>
<dbReference type="GO" id="GO:0004386">
    <property type="term" value="F:helicase activity"/>
    <property type="evidence" value="ECO:0007669"/>
    <property type="project" value="UniProtKB-KW"/>
</dbReference>
<evidence type="ECO:0000313" key="2">
    <source>
        <dbReference type="Proteomes" id="UP000183843"/>
    </source>
</evidence>
<keyword evidence="1" id="KW-0347">Helicase</keyword>
<accession>A0A1I0WSV4</accession>
<reference evidence="1 2" key="1">
    <citation type="submission" date="2016-10" db="EMBL/GenBank/DDBJ databases">
        <authorList>
            <person name="de Groot N.N."/>
        </authorList>
    </citation>
    <scope>NUCLEOTIDE SEQUENCE [LARGE SCALE GENOMIC DNA]</scope>
    <source>
        <strain evidence="1 2">L14</strain>
    </source>
</reference>